<accession>A0A4C1Y006</accession>
<sequence length="111" mass="12588">MITISFTIPIRVLFSMSARHQPICIILDSEPSIDLSTFDSDLVVDAGPAFNFHLFLFGFRSRSLFLFDPAVDNDCRPVFDFEPSRSQLSFLLFVLCAISIPLLVPLQLQFE</sequence>
<keyword evidence="3" id="KW-1185">Reference proteome</keyword>
<dbReference type="AlphaFoldDB" id="A0A4C1Y006"/>
<protein>
    <submittedName>
        <fullName evidence="2">Uncharacterized protein</fullName>
    </submittedName>
</protein>
<dbReference type="EMBL" id="BGZK01000994">
    <property type="protein sequence ID" value="GBP67857.1"/>
    <property type="molecule type" value="Genomic_DNA"/>
</dbReference>
<proteinExistence type="predicted"/>
<feature type="transmembrane region" description="Helical" evidence="1">
    <location>
        <begin position="88"/>
        <end position="108"/>
    </location>
</feature>
<organism evidence="2 3">
    <name type="scientific">Eumeta variegata</name>
    <name type="common">Bagworm moth</name>
    <name type="synonym">Eumeta japonica</name>
    <dbReference type="NCBI Taxonomy" id="151549"/>
    <lineage>
        <taxon>Eukaryota</taxon>
        <taxon>Metazoa</taxon>
        <taxon>Ecdysozoa</taxon>
        <taxon>Arthropoda</taxon>
        <taxon>Hexapoda</taxon>
        <taxon>Insecta</taxon>
        <taxon>Pterygota</taxon>
        <taxon>Neoptera</taxon>
        <taxon>Endopterygota</taxon>
        <taxon>Lepidoptera</taxon>
        <taxon>Glossata</taxon>
        <taxon>Ditrysia</taxon>
        <taxon>Tineoidea</taxon>
        <taxon>Psychidae</taxon>
        <taxon>Oiketicinae</taxon>
        <taxon>Eumeta</taxon>
    </lineage>
</organism>
<dbReference type="Proteomes" id="UP000299102">
    <property type="component" value="Unassembled WGS sequence"/>
</dbReference>
<evidence type="ECO:0000313" key="2">
    <source>
        <dbReference type="EMBL" id="GBP67857.1"/>
    </source>
</evidence>
<gene>
    <name evidence="2" type="ORF">EVAR_86683_1</name>
</gene>
<reference evidence="2 3" key="1">
    <citation type="journal article" date="2019" name="Commun. Biol.">
        <title>The bagworm genome reveals a unique fibroin gene that provides high tensile strength.</title>
        <authorList>
            <person name="Kono N."/>
            <person name="Nakamura H."/>
            <person name="Ohtoshi R."/>
            <person name="Tomita M."/>
            <person name="Numata K."/>
            <person name="Arakawa K."/>
        </authorList>
    </citation>
    <scope>NUCLEOTIDE SEQUENCE [LARGE SCALE GENOMIC DNA]</scope>
</reference>
<evidence type="ECO:0000256" key="1">
    <source>
        <dbReference type="SAM" id="Phobius"/>
    </source>
</evidence>
<evidence type="ECO:0000313" key="3">
    <source>
        <dbReference type="Proteomes" id="UP000299102"/>
    </source>
</evidence>
<keyword evidence="1" id="KW-1133">Transmembrane helix</keyword>
<keyword evidence="1" id="KW-0812">Transmembrane</keyword>
<comment type="caution">
    <text evidence="2">The sequence shown here is derived from an EMBL/GenBank/DDBJ whole genome shotgun (WGS) entry which is preliminary data.</text>
</comment>
<name>A0A4C1Y006_EUMVA</name>
<keyword evidence="1" id="KW-0472">Membrane</keyword>